<dbReference type="InterPro" id="IPR021109">
    <property type="entry name" value="Peptidase_aspartic_dom_sf"/>
</dbReference>
<dbReference type="EMBL" id="JANJYI010000002">
    <property type="protein sequence ID" value="KAK2658610.1"/>
    <property type="molecule type" value="Genomic_DNA"/>
</dbReference>
<dbReference type="AlphaFoldDB" id="A0AAD9XFX7"/>
<name>A0AAD9XFX7_9ROSI</name>
<dbReference type="SUPFAM" id="SSF50630">
    <property type="entry name" value="Acid proteases"/>
    <property type="match status" value="1"/>
</dbReference>
<organism evidence="3 4">
    <name type="scientific">Dipteronia dyeriana</name>
    <dbReference type="NCBI Taxonomy" id="168575"/>
    <lineage>
        <taxon>Eukaryota</taxon>
        <taxon>Viridiplantae</taxon>
        <taxon>Streptophyta</taxon>
        <taxon>Embryophyta</taxon>
        <taxon>Tracheophyta</taxon>
        <taxon>Spermatophyta</taxon>
        <taxon>Magnoliopsida</taxon>
        <taxon>eudicotyledons</taxon>
        <taxon>Gunneridae</taxon>
        <taxon>Pentapetalae</taxon>
        <taxon>rosids</taxon>
        <taxon>malvids</taxon>
        <taxon>Sapindales</taxon>
        <taxon>Sapindaceae</taxon>
        <taxon>Hippocastanoideae</taxon>
        <taxon>Acereae</taxon>
        <taxon>Dipteronia</taxon>
    </lineage>
</organism>
<keyword evidence="4" id="KW-1185">Reference proteome</keyword>
<gene>
    <name evidence="3" type="ORF">Ddye_005143</name>
</gene>
<reference evidence="3" key="1">
    <citation type="journal article" date="2023" name="Plant J.">
        <title>Genome sequences and population genomics provide insights into the demographic history, inbreeding, and mutation load of two 'living fossil' tree species of Dipteronia.</title>
        <authorList>
            <person name="Feng Y."/>
            <person name="Comes H.P."/>
            <person name="Chen J."/>
            <person name="Zhu S."/>
            <person name="Lu R."/>
            <person name="Zhang X."/>
            <person name="Li P."/>
            <person name="Qiu J."/>
            <person name="Olsen K.M."/>
            <person name="Qiu Y."/>
        </authorList>
    </citation>
    <scope>NUCLEOTIDE SEQUENCE</scope>
    <source>
        <strain evidence="3">KIB01</strain>
    </source>
</reference>
<accession>A0AAD9XFX7</accession>
<comment type="caution">
    <text evidence="3">The sequence shown here is derived from an EMBL/GenBank/DDBJ whole genome shotgun (WGS) entry which is preliminary data.</text>
</comment>
<protein>
    <recommendedName>
        <fullName evidence="2">Xylanase inhibitor N-terminal domain-containing protein</fullName>
    </recommendedName>
</protein>
<evidence type="ECO:0000256" key="1">
    <source>
        <dbReference type="ARBA" id="ARBA00007447"/>
    </source>
</evidence>
<evidence type="ECO:0000259" key="2">
    <source>
        <dbReference type="Pfam" id="PF14543"/>
    </source>
</evidence>
<dbReference type="InterPro" id="IPR032861">
    <property type="entry name" value="TAXi_N"/>
</dbReference>
<dbReference type="Proteomes" id="UP001280121">
    <property type="component" value="Unassembled WGS sequence"/>
</dbReference>
<proteinExistence type="inferred from homology"/>
<evidence type="ECO:0000313" key="4">
    <source>
        <dbReference type="Proteomes" id="UP001280121"/>
    </source>
</evidence>
<comment type="similarity">
    <text evidence="1">Belongs to the peptidase A1 family.</text>
</comment>
<dbReference type="Gene3D" id="2.40.70.10">
    <property type="entry name" value="Acid Proteases"/>
    <property type="match status" value="1"/>
</dbReference>
<sequence>MQDKLTFPSADRKSKVVVNDYMFRCGENNRDVDSDGSIGLMGLSRSSISFVYQMVSMFQKYFLHCLPSDYISASLET</sequence>
<dbReference type="Pfam" id="PF14543">
    <property type="entry name" value="TAXi_N"/>
    <property type="match status" value="1"/>
</dbReference>
<feature type="domain" description="Xylanase inhibitor N-terminal" evidence="2">
    <location>
        <begin position="2"/>
        <end position="69"/>
    </location>
</feature>
<evidence type="ECO:0000313" key="3">
    <source>
        <dbReference type="EMBL" id="KAK2658610.1"/>
    </source>
</evidence>